<proteinExistence type="predicted"/>
<name>A0ACC1UEM8_9AGAR</name>
<evidence type="ECO:0000313" key="2">
    <source>
        <dbReference type="Proteomes" id="UP001163835"/>
    </source>
</evidence>
<dbReference type="Proteomes" id="UP001163835">
    <property type="component" value="Unassembled WGS sequence"/>
</dbReference>
<dbReference type="EMBL" id="MU794948">
    <property type="protein sequence ID" value="KAJ3815561.1"/>
    <property type="molecule type" value="Genomic_DNA"/>
</dbReference>
<sequence>MSNSTAALVPVDSEWRPIFHDSNQIVLYNPTSHALAIKPRPPCPYCKQPIPLGFELPFGRVEHDHEDNVTRASNYFHLLAIANETISAPSTRAPMEEEADNSRGRTVFPPGTLAEGYFNAFFKEECKLGMGANGSVFLCAHMLDGNALGHFAVKKIAVGESHSYLLNILREVRLLERLHHPNIITYHHAWLESSQFSSFGPKVPTLHVLMQWADGGSLDDYIDVRLGREPRHGHSSVHLSDVSLSGSSSSSTTIPSAAPLTEPDLHSRSARIRAFRAFQRASPQEREHIRKETQFQQSQSTPEIGQQQTWTPVHLLSAEEVHSIFRDVVEGLAFLHDRSILHLDLKPGNVLLTWDAGRGKMIPRAMLSDFGTSRDMLASSLSSRSGNTGTLEYTAPESLPSPDTGRLQGIDSKVDMWSLGMILHRMLFFKLPWRYASDGVGKDSDTPRGTENPGSNPHKVRRPPARDEAEKMDRLEEEVLAYPGFRSTPALIEAFEGRKLPRAILILLENLLNPVASKRPACRKVKSAVSEGMVRFFLFITFISCSISIHS</sequence>
<protein>
    <submittedName>
        <fullName evidence="1">Kinase-like domain-containing protein</fullName>
    </submittedName>
</protein>
<accession>A0ACC1UEM8</accession>
<gene>
    <name evidence="1" type="ORF">F5876DRAFT_30383</name>
</gene>
<reference evidence="1" key="1">
    <citation type="submission" date="2022-09" db="EMBL/GenBank/DDBJ databases">
        <title>A Global Phylogenomic Analysis of the Shiitake Genus Lentinula.</title>
        <authorList>
            <consortium name="DOE Joint Genome Institute"/>
            <person name="Sierra-Patev S."/>
            <person name="Min B."/>
            <person name="Naranjo-Ortiz M."/>
            <person name="Looney B."/>
            <person name="Konkel Z."/>
            <person name="Slot J.C."/>
            <person name="Sakamoto Y."/>
            <person name="Steenwyk J.L."/>
            <person name="Rokas A."/>
            <person name="Carro J."/>
            <person name="Camarero S."/>
            <person name="Ferreira P."/>
            <person name="Molpeceres G."/>
            <person name="Ruiz-Duenas F.J."/>
            <person name="Serrano A."/>
            <person name="Henrissat B."/>
            <person name="Drula E."/>
            <person name="Hughes K.W."/>
            <person name="Mata J.L."/>
            <person name="Ishikawa N.K."/>
            <person name="Vargas-Isla R."/>
            <person name="Ushijima S."/>
            <person name="Smith C.A."/>
            <person name="Ahrendt S."/>
            <person name="Andreopoulos W."/>
            <person name="He G."/>
            <person name="Labutti K."/>
            <person name="Lipzen A."/>
            <person name="Ng V."/>
            <person name="Riley R."/>
            <person name="Sandor L."/>
            <person name="Barry K."/>
            <person name="Martinez A.T."/>
            <person name="Xiao Y."/>
            <person name="Gibbons J.G."/>
            <person name="Terashima K."/>
            <person name="Grigoriev I.V."/>
            <person name="Hibbett D.S."/>
        </authorList>
    </citation>
    <scope>NUCLEOTIDE SEQUENCE</scope>
    <source>
        <strain evidence="1">TMI1499</strain>
    </source>
</reference>
<comment type="caution">
    <text evidence="1">The sequence shown here is derived from an EMBL/GenBank/DDBJ whole genome shotgun (WGS) entry which is preliminary data.</text>
</comment>
<keyword evidence="2" id="KW-1185">Reference proteome</keyword>
<organism evidence="1 2">
    <name type="scientific">Lentinula aff. lateritia</name>
    <dbReference type="NCBI Taxonomy" id="2804960"/>
    <lineage>
        <taxon>Eukaryota</taxon>
        <taxon>Fungi</taxon>
        <taxon>Dikarya</taxon>
        <taxon>Basidiomycota</taxon>
        <taxon>Agaricomycotina</taxon>
        <taxon>Agaricomycetes</taxon>
        <taxon>Agaricomycetidae</taxon>
        <taxon>Agaricales</taxon>
        <taxon>Marasmiineae</taxon>
        <taxon>Omphalotaceae</taxon>
        <taxon>Lentinula</taxon>
    </lineage>
</organism>
<evidence type="ECO:0000313" key="1">
    <source>
        <dbReference type="EMBL" id="KAJ3815561.1"/>
    </source>
</evidence>